<dbReference type="InterPro" id="IPR001611">
    <property type="entry name" value="Leu-rich_rpt"/>
</dbReference>
<feature type="compositionally biased region" description="Gly residues" evidence="4">
    <location>
        <begin position="81"/>
        <end position="99"/>
    </location>
</feature>
<dbReference type="OMA" id="ISHNDWR"/>
<feature type="region of interest" description="Disordered" evidence="4">
    <location>
        <begin position="74"/>
        <end position="105"/>
    </location>
</feature>
<protein>
    <recommendedName>
        <fullName evidence="7">Leucine-rich repeat protein</fullName>
    </recommendedName>
</protein>
<dbReference type="EMBL" id="LJSK01000099">
    <property type="protein sequence ID" value="KPI87180.1"/>
    <property type="molecule type" value="Genomic_DNA"/>
</dbReference>
<evidence type="ECO:0000256" key="1">
    <source>
        <dbReference type="ARBA" id="ARBA00004245"/>
    </source>
</evidence>
<dbReference type="VEuPathDB" id="TriTrypDB:Lsey_0099_0130"/>
<dbReference type="Pfam" id="PF13516">
    <property type="entry name" value="LRR_6"/>
    <property type="match status" value="2"/>
</dbReference>
<dbReference type="GO" id="GO:0005856">
    <property type="term" value="C:cytoskeleton"/>
    <property type="evidence" value="ECO:0007669"/>
    <property type="project" value="UniProtKB-SubCell"/>
</dbReference>
<keyword evidence="2" id="KW-0963">Cytoplasm</keyword>
<dbReference type="Gene3D" id="3.80.10.10">
    <property type="entry name" value="Ribonuclease Inhibitor"/>
    <property type="match status" value="3"/>
</dbReference>
<evidence type="ECO:0000313" key="5">
    <source>
        <dbReference type="EMBL" id="KPI87180.1"/>
    </source>
</evidence>
<comment type="subcellular location">
    <subcellularLocation>
        <location evidence="1">Cytoplasm</location>
        <location evidence="1">Cytoskeleton</location>
    </subcellularLocation>
</comment>
<feature type="compositionally biased region" description="Acidic residues" evidence="4">
    <location>
        <begin position="510"/>
        <end position="526"/>
    </location>
</feature>
<dbReference type="AlphaFoldDB" id="A0A0N1PCE6"/>
<keyword evidence="3" id="KW-0206">Cytoskeleton</keyword>
<feature type="compositionally biased region" description="Acidic residues" evidence="4">
    <location>
        <begin position="275"/>
        <end position="287"/>
    </location>
</feature>
<comment type="caution">
    <text evidence="5">The sequence shown here is derived from an EMBL/GenBank/DDBJ whole genome shotgun (WGS) entry which is preliminary data.</text>
</comment>
<dbReference type="Proteomes" id="UP000038009">
    <property type="component" value="Unassembled WGS sequence"/>
</dbReference>
<evidence type="ECO:0008006" key="7">
    <source>
        <dbReference type="Google" id="ProtNLM"/>
    </source>
</evidence>
<feature type="region of interest" description="Disordered" evidence="4">
    <location>
        <begin position="257"/>
        <end position="291"/>
    </location>
</feature>
<dbReference type="Pfam" id="PF13855">
    <property type="entry name" value="LRR_8"/>
    <property type="match status" value="1"/>
</dbReference>
<name>A0A0N1PCE6_LEPSE</name>
<accession>A0A0N1PCE6</accession>
<organism evidence="5 6">
    <name type="scientific">Leptomonas seymouri</name>
    <dbReference type="NCBI Taxonomy" id="5684"/>
    <lineage>
        <taxon>Eukaryota</taxon>
        <taxon>Discoba</taxon>
        <taxon>Euglenozoa</taxon>
        <taxon>Kinetoplastea</taxon>
        <taxon>Metakinetoplastina</taxon>
        <taxon>Trypanosomatida</taxon>
        <taxon>Trypanosomatidae</taxon>
        <taxon>Leishmaniinae</taxon>
        <taxon>Leptomonas</taxon>
    </lineage>
</organism>
<dbReference type="InterPro" id="IPR052410">
    <property type="entry name" value="DRC5"/>
</dbReference>
<evidence type="ECO:0000256" key="2">
    <source>
        <dbReference type="ARBA" id="ARBA00022490"/>
    </source>
</evidence>
<evidence type="ECO:0000256" key="3">
    <source>
        <dbReference type="ARBA" id="ARBA00023212"/>
    </source>
</evidence>
<dbReference type="OrthoDB" id="120976at2759"/>
<feature type="region of interest" description="Disordered" evidence="4">
    <location>
        <begin position="1"/>
        <end position="35"/>
    </location>
</feature>
<feature type="region of interest" description="Disordered" evidence="4">
    <location>
        <begin position="501"/>
        <end position="532"/>
    </location>
</feature>
<keyword evidence="6" id="KW-1185">Reference proteome</keyword>
<dbReference type="PANTHER" id="PTHR24107:SF23">
    <property type="entry name" value="FLAGELLAR MEMBER 5"/>
    <property type="match status" value="1"/>
</dbReference>
<dbReference type="PANTHER" id="PTHR24107">
    <property type="entry name" value="YNEIN REGULATORY COMPLEX SUBUNIT 5"/>
    <property type="match status" value="1"/>
</dbReference>
<dbReference type="InterPro" id="IPR032675">
    <property type="entry name" value="LRR_dom_sf"/>
</dbReference>
<reference evidence="5 6" key="1">
    <citation type="journal article" date="2015" name="PLoS Pathog.">
        <title>Leptomonas seymouri: Adaptations to the Dixenous Life Cycle Analyzed by Genome Sequencing, Transcriptome Profiling and Co-infection with Leishmania donovani.</title>
        <authorList>
            <person name="Kraeva N."/>
            <person name="Butenko A."/>
            <person name="Hlavacova J."/>
            <person name="Kostygov A."/>
            <person name="Myskova J."/>
            <person name="Grybchuk D."/>
            <person name="Lestinova T."/>
            <person name="Votypka J."/>
            <person name="Volf P."/>
            <person name="Opperdoes F."/>
            <person name="Flegontov P."/>
            <person name="Lukes J."/>
            <person name="Yurchenko V."/>
        </authorList>
    </citation>
    <scope>NUCLEOTIDE SEQUENCE [LARGE SCALE GENOMIC DNA]</scope>
    <source>
        <strain evidence="5 6">ATCC 30220</strain>
    </source>
</reference>
<gene>
    <name evidence="5" type="ORF">ABL78_3742</name>
</gene>
<sequence length="1046" mass="111539">MRPDENASSPSVEGQQEAPQEALPTSAYAACLTPEPKEKGDAGIYAAMDAMHLSRALRGVTDSRLDLSQHPQFSAGSTTAAGGGVAGARANGAGGGRGNNNGHTVQLGVEPQSFRHGVSASVQSILSTAVVEAIQVAPGDADPSVDAARAAVQRGMEAGLRDTSATAVGLPQEVNALELVLPLVHEVKPQDPVSYEALQRLFALMEAATSTDASAGEEAGGTGVSALLLSRGVVDPARQPPPSTAAWEAQYNDLEARYPLPTAPPPEDDKGESRSDEDEEEDEEEEADREHNAALQERCATLHLPYTTYKQALRDVAAYEMRVFPLLCAYLSHNDTCCAPAAAAAVDSVHSATRHRACTNVKVLNLASNRLAAPAAPPGQEDGALVRQLAPLRALASMIDSNESLRYLNLRDNALGPRGVGIIAKALTKNIALTGIDLSANGLYGGGEDAGEVDEVEDPLYEEEDPVFGEPLEGLEALAEVLKKNKFLRFLRLSENGLHAGEDVAGLPPPEEEGEEEEEEHNDESDAGNPSGRARKFLSIAEAQERWQGVPLWSFLTPLHRYHRLRVLDLSKNFLGNAGAQMVAVAVAHNHSIEVLDLTDNAIGYSGLNHLARYLLAGPPLPSSSTAQQQWQKRQQLECALHTLILRQNPLSCVGGASEAMMGAEARRRRLTKKQQRQATAAVVNFAAGLQHHGRLRRLILASTYLGPAASAVVLRALTHVPTLEELDFSFNNACGEHTVGFDPVAVPYIAALLYPSPPTSSARPAALQRLCLDGNNLTPAGLAALLPAEPGTPLSQALRELTLSRNSLGDALEPLATILNSGLTRIDLSYNNITTMQALSNAFPCVAALEDLNLSHNRLGVQEGLLRDISTERQEEEVAQFFHCLAQMPSLAVVDLSYNDWRPAHIEQLAAIFADPNMARNLRKLDVRHTPHVPAAPLIALLQSVATRPTTEVFAVSVPVEETEAAAAEDANAEEGGWSYEAIVEAISTVVCGSGSLVDLDCGLRPGDAVKRDAEASQTADDQIAQIRERLLLNELMAASAQTSY</sequence>
<evidence type="ECO:0000313" key="6">
    <source>
        <dbReference type="Proteomes" id="UP000038009"/>
    </source>
</evidence>
<evidence type="ECO:0000256" key="4">
    <source>
        <dbReference type="SAM" id="MobiDB-lite"/>
    </source>
</evidence>
<dbReference type="SMART" id="SM00368">
    <property type="entry name" value="LRR_RI"/>
    <property type="match status" value="8"/>
</dbReference>
<feature type="compositionally biased region" description="Polar residues" evidence="4">
    <location>
        <begin position="1"/>
        <end position="18"/>
    </location>
</feature>
<proteinExistence type="predicted"/>
<dbReference type="SUPFAM" id="SSF52047">
    <property type="entry name" value="RNI-like"/>
    <property type="match status" value="1"/>
</dbReference>